<feature type="domain" description="Thiamine pyrophosphate enzyme central" evidence="4">
    <location>
        <begin position="199"/>
        <end position="329"/>
    </location>
</feature>
<dbReference type="GO" id="GO:0005948">
    <property type="term" value="C:acetolactate synthase complex"/>
    <property type="evidence" value="ECO:0007669"/>
    <property type="project" value="TreeGrafter"/>
</dbReference>
<reference evidence="7" key="1">
    <citation type="submission" date="2020-08" db="EMBL/GenBank/DDBJ databases">
        <authorList>
            <person name="Hu Y."/>
            <person name="Nguyen S.V."/>
            <person name="Li F."/>
            <person name="Fanning S."/>
        </authorList>
    </citation>
    <scope>NUCLEOTIDE SEQUENCE</scope>
    <source>
        <strain evidence="7">SYSU D8009</strain>
    </source>
</reference>
<dbReference type="GO" id="GO:0050660">
    <property type="term" value="F:flavin adenine dinucleotide binding"/>
    <property type="evidence" value="ECO:0007669"/>
    <property type="project" value="TreeGrafter"/>
</dbReference>
<dbReference type="PANTHER" id="PTHR18968:SF13">
    <property type="entry name" value="ACETOLACTATE SYNTHASE CATALYTIC SUBUNIT, MITOCHONDRIAL"/>
    <property type="match status" value="1"/>
</dbReference>
<keyword evidence="8" id="KW-1185">Reference proteome</keyword>
<dbReference type="InterPro" id="IPR029061">
    <property type="entry name" value="THDP-binding"/>
</dbReference>
<evidence type="ECO:0000259" key="6">
    <source>
        <dbReference type="Pfam" id="PF02776"/>
    </source>
</evidence>
<dbReference type="Pfam" id="PF00205">
    <property type="entry name" value="TPP_enzyme_M"/>
    <property type="match status" value="1"/>
</dbReference>
<dbReference type="NCBIfam" id="NF005470">
    <property type="entry name" value="PRK07064.1"/>
    <property type="match status" value="1"/>
</dbReference>
<dbReference type="SUPFAM" id="SSF52518">
    <property type="entry name" value="Thiamin diphosphate-binding fold (THDP-binding)"/>
    <property type="match status" value="2"/>
</dbReference>
<comment type="similarity">
    <text evidence="1 3">Belongs to the TPP enzyme family.</text>
</comment>
<dbReference type="CDD" id="cd07035">
    <property type="entry name" value="TPP_PYR_POX_like"/>
    <property type="match status" value="1"/>
</dbReference>
<dbReference type="EMBL" id="JACOMF010000004">
    <property type="protein sequence ID" value="MBC4014750.1"/>
    <property type="molecule type" value="Genomic_DNA"/>
</dbReference>
<dbReference type="GO" id="GO:0009099">
    <property type="term" value="P:L-valine biosynthetic process"/>
    <property type="evidence" value="ECO:0007669"/>
    <property type="project" value="TreeGrafter"/>
</dbReference>
<organism evidence="7 8">
    <name type="scientific">Siccirubricoccus deserti</name>
    <dbReference type="NCBI Taxonomy" id="2013562"/>
    <lineage>
        <taxon>Bacteria</taxon>
        <taxon>Pseudomonadati</taxon>
        <taxon>Pseudomonadota</taxon>
        <taxon>Alphaproteobacteria</taxon>
        <taxon>Acetobacterales</taxon>
        <taxon>Roseomonadaceae</taxon>
        <taxon>Siccirubricoccus</taxon>
    </lineage>
</organism>
<dbReference type="RefSeq" id="WP_186769518.1">
    <property type="nucleotide sequence ID" value="NZ_JACOMF010000004.1"/>
</dbReference>
<comment type="caution">
    <text evidence="7">The sequence shown here is derived from an EMBL/GenBank/DDBJ whole genome shotgun (WGS) entry which is preliminary data.</text>
</comment>
<dbReference type="InterPro" id="IPR011766">
    <property type="entry name" value="TPP_enzyme_TPP-bd"/>
</dbReference>
<dbReference type="GO" id="GO:0003984">
    <property type="term" value="F:acetolactate synthase activity"/>
    <property type="evidence" value="ECO:0007669"/>
    <property type="project" value="TreeGrafter"/>
</dbReference>
<dbReference type="AlphaFoldDB" id="A0A9X0QVP6"/>
<dbReference type="Pfam" id="PF02776">
    <property type="entry name" value="TPP_enzyme_N"/>
    <property type="match status" value="1"/>
</dbReference>
<accession>A0A9X0QVP6</accession>
<dbReference type="InterPro" id="IPR012000">
    <property type="entry name" value="Thiamin_PyroP_enz_cen_dom"/>
</dbReference>
<dbReference type="InterPro" id="IPR029035">
    <property type="entry name" value="DHS-like_NAD/FAD-binding_dom"/>
</dbReference>
<keyword evidence="2 3" id="KW-0786">Thiamine pyrophosphate</keyword>
<dbReference type="SUPFAM" id="SSF52467">
    <property type="entry name" value="DHS-like NAD/FAD-binding domain"/>
    <property type="match status" value="1"/>
</dbReference>
<gene>
    <name evidence="7" type="ORF">H7965_05375</name>
</gene>
<dbReference type="Proteomes" id="UP000600101">
    <property type="component" value="Unassembled WGS sequence"/>
</dbReference>
<dbReference type="InterPro" id="IPR012001">
    <property type="entry name" value="Thiamin_PyroP_enz_TPP-bd_dom"/>
</dbReference>
<dbReference type="Gene3D" id="3.40.50.970">
    <property type="match status" value="2"/>
</dbReference>
<protein>
    <submittedName>
        <fullName evidence="7">Thiamine pyrophosphate-binding protein</fullName>
    </submittedName>
</protein>
<dbReference type="InterPro" id="IPR045229">
    <property type="entry name" value="TPP_enz"/>
</dbReference>
<feature type="domain" description="Thiamine pyrophosphate enzyme TPP-binding" evidence="5">
    <location>
        <begin position="391"/>
        <end position="537"/>
    </location>
</feature>
<evidence type="ECO:0000256" key="2">
    <source>
        <dbReference type="ARBA" id="ARBA00023052"/>
    </source>
</evidence>
<dbReference type="Pfam" id="PF02775">
    <property type="entry name" value="TPP_enzyme_C"/>
    <property type="match status" value="1"/>
</dbReference>
<name>A0A9X0QVP6_9PROT</name>
<dbReference type="GO" id="GO:0030976">
    <property type="term" value="F:thiamine pyrophosphate binding"/>
    <property type="evidence" value="ECO:0007669"/>
    <property type="project" value="InterPro"/>
</dbReference>
<dbReference type="GO" id="GO:0000287">
    <property type="term" value="F:magnesium ion binding"/>
    <property type="evidence" value="ECO:0007669"/>
    <property type="project" value="InterPro"/>
</dbReference>
<feature type="domain" description="Thiamine pyrophosphate enzyme N-terminal TPP-binding" evidence="6">
    <location>
        <begin position="7"/>
        <end position="113"/>
    </location>
</feature>
<evidence type="ECO:0000313" key="8">
    <source>
        <dbReference type="Proteomes" id="UP000600101"/>
    </source>
</evidence>
<evidence type="ECO:0000256" key="3">
    <source>
        <dbReference type="RuleBase" id="RU362132"/>
    </source>
</evidence>
<dbReference type="PANTHER" id="PTHR18968">
    <property type="entry name" value="THIAMINE PYROPHOSPHATE ENZYMES"/>
    <property type="match status" value="1"/>
</dbReference>
<evidence type="ECO:0000256" key="1">
    <source>
        <dbReference type="ARBA" id="ARBA00007812"/>
    </source>
</evidence>
<sequence length="563" mass="59030">MAESTYNVGDLVAEFLARIGVTTCFGIVSVHNIPMLDGIGRRNAIRYVMARNEMGGAHMADAYARVSGHLGVMFSSTGPGAANAVAGLVEAQFAGSPVLHLTGQTPTKFIDRDMGTVHDVPGQTAMLAAVSKQAFRVRSAHEALGVLTRAAALALTPPMGPVSVEIPIDIQRTAIPRPAELDSLTLPVPPPLPPSEAALDEAAEILARAKRPMLWLGNGAKSAGAEAMALLGLGFGAVSSWNGRGIVPEDHPMTLGGLQGNGSPRVQEFYRSCDAMLVVGSRLRGHETQDFSLPLPQPLIHADIDPRANGRTYPSTAFICGDAALVMAGLARRLQGRMAVEPGFAAEFAAMKREAVAAYCDTLGPYAEFPALLRGALPRDALWVRDITISNSSWGNRIFPVYGPRDAVHPVSAAIGPGLPLGIGAAMAAAQAGGGRKTIAMVGDGGFALNQTELWTAVQERAELVVLVMNDRGYGVIKHIQGALQDGRMYYGDLQGPDLQKLAAVAGMPGFKVSRTEDLAATVAKAVATPGPSLVEVDMTAIGAFPPYAPYNTMGIYARKAAE</sequence>
<dbReference type="Gene3D" id="3.40.50.1220">
    <property type="entry name" value="TPP-binding domain"/>
    <property type="match status" value="1"/>
</dbReference>
<evidence type="ECO:0000313" key="7">
    <source>
        <dbReference type="EMBL" id="MBC4014750.1"/>
    </source>
</evidence>
<dbReference type="CDD" id="cd00568">
    <property type="entry name" value="TPP_enzymes"/>
    <property type="match status" value="1"/>
</dbReference>
<evidence type="ECO:0000259" key="5">
    <source>
        <dbReference type="Pfam" id="PF02775"/>
    </source>
</evidence>
<evidence type="ECO:0000259" key="4">
    <source>
        <dbReference type="Pfam" id="PF00205"/>
    </source>
</evidence>
<proteinExistence type="inferred from homology"/>
<dbReference type="GO" id="GO:0009097">
    <property type="term" value="P:isoleucine biosynthetic process"/>
    <property type="evidence" value="ECO:0007669"/>
    <property type="project" value="TreeGrafter"/>
</dbReference>